<feature type="transmembrane region" description="Helical" evidence="8">
    <location>
        <begin position="256"/>
        <end position="275"/>
    </location>
</feature>
<dbReference type="PANTHER" id="PTHR32196">
    <property type="entry name" value="ABC TRANSPORTER PERMEASE PROTEIN YPHD-RELATED-RELATED"/>
    <property type="match status" value="1"/>
</dbReference>
<keyword evidence="10" id="KW-1185">Reference proteome</keyword>
<name>E7N171_9FIRM</name>
<evidence type="ECO:0000256" key="2">
    <source>
        <dbReference type="ARBA" id="ARBA00022448"/>
    </source>
</evidence>
<comment type="subcellular location">
    <subcellularLocation>
        <location evidence="1">Cell membrane</location>
        <topology evidence="1">Multi-pass membrane protein</topology>
    </subcellularLocation>
</comment>
<dbReference type="GO" id="GO:0005886">
    <property type="term" value="C:plasma membrane"/>
    <property type="evidence" value="ECO:0007669"/>
    <property type="project" value="UniProtKB-SubCell"/>
</dbReference>
<organism evidence="9 10">
    <name type="scientific">Selenomonas artemidis F0399</name>
    <dbReference type="NCBI Taxonomy" id="749551"/>
    <lineage>
        <taxon>Bacteria</taxon>
        <taxon>Bacillati</taxon>
        <taxon>Bacillota</taxon>
        <taxon>Negativicutes</taxon>
        <taxon>Selenomonadales</taxon>
        <taxon>Selenomonadaceae</taxon>
        <taxon>Selenomonas</taxon>
    </lineage>
</organism>
<dbReference type="STRING" id="749551.HMPREF9555_00722"/>
<feature type="transmembrane region" description="Helical" evidence="8">
    <location>
        <begin position="282"/>
        <end position="300"/>
    </location>
</feature>
<evidence type="ECO:0000256" key="1">
    <source>
        <dbReference type="ARBA" id="ARBA00004651"/>
    </source>
</evidence>
<keyword evidence="4" id="KW-0997">Cell inner membrane</keyword>
<evidence type="ECO:0000256" key="5">
    <source>
        <dbReference type="ARBA" id="ARBA00022692"/>
    </source>
</evidence>
<feature type="transmembrane region" description="Helical" evidence="8">
    <location>
        <begin position="75"/>
        <end position="93"/>
    </location>
</feature>
<evidence type="ECO:0000256" key="3">
    <source>
        <dbReference type="ARBA" id="ARBA00022475"/>
    </source>
</evidence>
<feature type="transmembrane region" description="Helical" evidence="8">
    <location>
        <begin position="306"/>
        <end position="325"/>
    </location>
</feature>
<feature type="transmembrane region" description="Helical" evidence="8">
    <location>
        <begin position="21"/>
        <end position="39"/>
    </location>
</feature>
<dbReference type="GO" id="GO:0022857">
    <property type="term" value="F:transmembrane transporter activity"/>
    <property type="evidence" value="ECO:0007669"/>
    <property type="project" value="InterPro"/>
</dbReference>
<gene>
    <name evidence="9" type="ORF">HMPREF9555_00722</name>
</gene>
<evidence type="ECO:0000256" key="4">
    <source>
        <dbReference type="ARBA" id="ARBA00022519"/>
    </source>
</evidence>
<reference evidence="9 10" key="1">
    <citation type="submission" date="2010-08" db="EMBL/GenBank/DDBJ databases">
        <authorList>
            <person name="Weinstock G."/>
            <person name="Sodergren E."/>
            <person name="Clifton S."/>
            <person name="Fulton L."/>
            <person name="Fulton B."/>
            <person name="Courtney L."/>
            <person name="Fronick C."/>
            <person name="Harrison M."/>
            <person name="Strong C."/>
            <person name="Farmer C."/>
            <person name="Delahaunty K."/>
            <person name="Markovic C."/>
            <person name="Hall O."/>
            <person name="Minx P."/>
            <person name="Tomlinson C."/>
            <person name="Mitreva M."/>
            <person name="Hou S."/>
            <person name="Chen J."/>
            <person name="Wollam A."/>
            <person name="Pepin K.H."/>
            <person name="Johnson M."/>
            <person name="Bhonagiri V."/>
            <person name="Zhang X."/>
            <person name="Suruliraj S."/>
            <person name="Warren W."/>
            <person name="Chinwalla A."/>
            <person name="Mardis E.R."/>
            <person name="Wilson R.K."/>
        </authorList>
    </citation>
    <scope>NUCLEOTIDE SEQUENCE [LARGE SCALE GENOMIC DNA]</scope>
    <source>
        <strain evidence="9 10">F0399</strain>
    </source>
</reference>
<feature type="transmembrane region" description="Helical" evidence="8">
    <location>
        <begin position="224"/>
        <end position="244"/>
    </location>
</feature>
<evidence type="ECO:0000313" key="10">
    <source>
        <dbReference type="Proteomes" id="UP000004633"/>
    </source>
</evidence>
<keyword evidence="5 8" id="KW-0812">Transmembrane</keyword>
<evidence type="ECO:0000256" key="6">
    <source>
        <dbReference type="ARBA" id="ARBA00022989"/>
    </source>
</evidence>
<dbReference type="Proteomes" id="UP000004633">
    <property type="component" value="Unassembled WGS sequence"/>
</dbReference>
<feature type="transmembrane region" description="Helical" evidence="8">
    <location>
        <begin position="51"/>
        <end position="68"/>
    </location>
</feature>
<dbReference type="HOGENOM" id="CLU_028880_0_0_9"/>
<evidence type="ECO:0000256" key="8">
    <source>
        <dbReference type="SAM" id="Phobius"/>
    </source>
</evidence>
<keyword evidence="3" id="KW-1003">Cell membrane</keyword>
<dbReference type="Pfam" id="PF02653">
    <property type="entry name" value="BPD_transp_2"/>
    <property type="match status" value="1"/>
</dbReference>
<dbReference type="AlphaFoldDB" id="E7N171"/>
<feature type="transmembrane region" description="Helical" evidence="8">
    <location>
        <begin position="99"/>
        <end position="119"/>
    </location>
</feature>
<comment type="caution">
    <text evidence="9">The sequence shown here is derived from an EMBL/GenBank/DDBJ whole genome shotgun (WGS) entry which is preliminary data.</text>
</comment>
<accession>E7N171</accession>
<feature type="transmembrane region" description="Helical" evidence="8">
    <location>
        <begin position="126"/>
        <end position="155"/>
    </location>
</feature>
<keyword evidence="2" id="KW-0813">Transport</keyword>
<dbReference type="InterPro" id="IPR001851">
    <property type="entry name" value="ABC_transp_permease"/>
</dbReference>
<keyword evidence="6 8" id="KW-1133">Transmembrane helix</keyword>
<dbReference type="EMBL" id="AECV01000009">
    <property type="protein sequence ID" value="EFW30092.1"/>
    <property type="molecule type" value="Genomic_DNA"/>
</dbReference>
<evidence type="ECO:0000313" key="9">
    <source>
        <dbReference type="EMBL" id="EFW30092.1"/>
    </source>
</evidence>
<sequence length="337" mass="35689">MSMATIRSLMQKDQNLTRLCIVFLAVFIICTVLKGTLFLSVNNFQSMGKQFPEFGLLAIAMAFTLYTAGIDLSVVAIANLSAVLVAKALLLLVTPETDAGTVTAIILCVFLLALLFGTLCGALNGLLIGGVGITPILATLGTQALFMGCAVVLTGGSTLGGLPPEIAKGMAAKPLGIPVPFLIFAVFAAAAAFIMERTTLGYKLRMLGTSVKASAFTGFSNVRLYIANYMLSGLLSAAAGIIMLGRFNSAKADYGASYVMEAILIAVLGGVDPYGGKGNMKGVIVAILIVQMISSWLNMYESISNFYRQIIWGALLIFVLIYNHIVSEREKKKASEH</sequence>
<proteinExistence type="predicted"/>
<dbReference type="CDD" id="cd06579">
    <property type="entry name" value="TM_PBP1_transp_AraH_like"/>
    <property type="match status" value="1"/>
</dbReference>
<evidence type="ECO:0000256" key="7">
    <source>
        <dbReference type="ARBA" id="ARBA00023136"/>
    </source>
</evidence>
<protein>
    <submittedName>
        <fullName evidence="9">Branched-chain amino acid ABC transporter, permease protein</fullName>
    </submittedName>
</protein>
<keyword evidence="7 8" id="KW-0472">Membrane</keyword>
<feature type="transmembrane region" description="Helical" evidence="8">
    <location>
        <begin position="175"/>
        <end position="195"/>
    </location>
</feature>
<dbReference type="PANTHER" id="PTHR32196:SF21">
    <property type="entry name" value="ABC TRANSPORTER PERMEASE PROTEIN YPHD-RELATED"/>
    <property type="match status" value="1"/>
</dbReference>